<dbReference type="EMBL" id="LDWR01000020">
    <property type="protein sequence ID" value="KML58695.1"/>
    <property type="molecule type" value="Genomic_DNA"/>
</dbReference>
<sequence length="101" mass="11704">MFTHWIKGQRACIFYPPTQVGPSHSQVFRLLVLIFRKDVEINASEKMRIYDFDTMQPIIAPQYLHADKLPTPTISVRLIIKYEPGFCVRGEIAAIFALHRT</sequence>
<dbReference type="AlphaFoldDB" id="A0A0J5ZZ73"/>
<organism evidence="1 2">
    <name type="scientific">Burkholderia cepacia</name>
    <name type="common">Pseudomonas cepacia</name>
    <dbReference type="NCBI Taxonomy" id="292"/>
    <lineage>
        <taxon>Bacteria</taxon>
        <taxon>Pseudomonadati</taxon>
        <taxon>Pseudomonadota</taxon>
        <taxon>Betaproteobacteria</taxon>
        <taxon>Burkholderiales</taxon>
        <taxon>Burkholderiaceae</taxon>
        <taxon>Burkholderia</taxon>
        <taxon>Burkholderia cepacia complex</taxon>
    </lineage>
</organism>
<name>A0A0J5ZZ73_BURCE</name>
<evidence type="ECO:0000313" key="2">
    <source>
        <dbReference type="Proteomes" id="UP000036338"/>
    </source>
</evidence>
<evidence type="ECO:0000313" key="1">
    <source>
        <dbReference type="EMBL" id="KML58695.1"/>
    </source>
</evidence>
<gene>
    <name evidence="1" type="ORF">VL15_12260</name>
</gene>
<comment type="caution">
    <text evidence="1">The sequence shown here is derived from an EMBL/GenBank/DDBJ whole genome shotgun (WGS) entry which is preliminary data.</text>
</comment>
<proteinExistence type="predicted"/>
<protein>
    <submittedName>
        <fullName evidence="1">Uncharacterized protein</fullName>
    </submittedName>
</protein>
<dbReference type="Proteomes" id="UP000036338">
    <property type="component" value="Unassembled WGS sequence"/>
</dbReference>
<dbReference type="PATRIC" id="fig|292.27.peg.2292"/>
<reference evidence="1 2" key="1">
    <citation type="submission" date="2015-05" db="EMBL/GenBank/DDBJ databases">
        <title>Draft genome of Burkholderia cepacia LK29.</title>
        <authorList>
            <person name="Chan X.Y."/>
        </authorList>
    </citation>
    <scope>NUCLEOTIDE SEQUENCE [LARGE SCALE GENOMIC DNA]</scope>
    <source>
        <strain evidence="1 2">LK29</strain>
    </source>
</reference>
<accession>A0A0J5ZZ73</accession>